<dbReference type="PRINTS" id="PR00039">
    <property type="entry name" value="HTHLYSR"/>
</dbReference>
<evidence type="ECO:0000313" key="7">
    <source>
        <dbReference type="EMBL" id="QEA44657.1"/>
    </source>
</evidence>
<dbReference type="Proteomes" id="UP000478636">
    <property type="component" value="Unassembled WGS sequence"/>
</dbReference>
<dbReference type="GO" id="GO:0000976">
    <property type="term" value="F:transcription cis-regulatory region binding"/>
    <property type="evidence" value="ECO:0007669"/>
    <property type="project" value="TreeGrafter"/>
</dbReference>
<comment type="similarity">
    <text evidence="1">Belongs to the LysR transcriptional regulatory family.</text>
</comment>
<evidence type="ECO:0000256" key="1">
    <source>
        <dbReference type="ARBA" id="ARBA00009437"/>
    </source>
</evidence>
<reference evidence="7 8" key="1">
    <citation type="submission" date="2019-06" db="EMBL/GenBank/DDBJ databases">
        <title>Genome analyses of bacteria isolated from kimchi.</title>
        <authorList>
            <person name="Lee S."/>
            <person name="Ahn S."/>
            <person name="Roh S."/>
        </authorList>
    </citation>
    <scope>NUCLEOTIDE SEQUENCE [LARGE SCALE GENOMIC DNA]</scope>
    <source>
        <strain evidence="7 8">CBA3625</strain>
    </source>
</reference>
<evidence type="ECO:0000313" key="9">
    <source>
        <dbReference type="Proteomes" id="UP000478636"/>
    </source>
</evidence>
<dbReference type="Proteomes" id="UP000321298">
    <property type="component" value="Chromosome"/>
</dbReference>
<protein>
    <submittedName>
        <fullName evidence="6">LysR family transcriptional regulator</fullName>
    </submittedName>
</protein>
<dbReference type="GO" id="GO:0003700">
    <property type="term" value="F:DNA-binding transcription factor activity"/>
    <property type="evidence" value="ECO:0007669"/>
    <property type="project" value="InterPro"/>
</dbReference>
<evidence type="ECO:0000256" key="3">
    <source>
        <dbReference type="ARBA" id="ARBA00023125"/>
    </source>
</evidence>
<dbReference type="EMBL" id="WSZI01000013">
    <property type="protein sequence ID" value="MWN21108.1"/>
    <property type="molecule type" value="Genomic_DNA"/>
</dbReference>
<feature type="domain" description="HTH lysR-type" evidence="5">
    <location>
        <begin position="1"/>
        <end position="58"/>
    </location>
</feature>
<accession>A0A5B8T8H6</accession>
<dbReference type="PANTHER" id="PTHR30126">
    <property type="entry name" value="HTH-TYPE TRANSCRIPTIONAL REGULATOR"/>
    <property type="match status" value="1"/>
</dbReference>
<keyword evidence="2" id="KW-0805">Transcription regulation</keyword>
<dbReference type="EMBL" id="CP042387">
    <property type="protein sequence ID" value="QEA44657.1"/>
    <property type="molecule type" value="Genomic_DNA"/>
</dbReference>
<keyword evidence="3" id="KW-0238">DNA-binding</keyword>
<dbReference type="Pfam" id="PF03466">
    <property type="entry name" value="LysR_substrate"/>
    <property type="match status" value="1"/>
</dbReference>
<evidence type="ECO:0000259" key="5">
    <source>
        <dbReference type="PROSITE" id="PS50931"/>
    </source>
</evidence>
<evidence type="ECO:0000256" key="2">
    <source>
        <dbReference type="ARBA" id="ARBA00023015"/>
    </source>
</evidence>
<dbReference type="SUPFAM" id="SSF46785">
    <property type="entry name" value="Winged helix' DNA-binding domain"/>
    <property type="match status" value="1"/>
</dbReference>
<dbReference type="FunFam" id="1.10.10.10:FF:000001">
    <property type="entry name" value="LysR family transcriptional regulator"/>
    <property type="match status" value="1"/>
</dbReference>
<evidence type="ECO:0000313" key="6">
    <source>
        <dbReference type="EMBL" id="MWN21108.1"/>
    </source>
</evidence>
<organism evidence="6 9">
    <name type="scientific">Leuconostoc lactis</name>
    <dbReference type="NCBI Taxonomy" id="1246"/>
    <lineage>
        <taxon>Bacteria</taxon>
        <taxon>Bacillati</taxon>
        <taxon>Bacillota</taxon>
        <taxon>Bacilli</taxon>
        <taxon>Lactobacillales</taxon>
        <taxon>Lactobacillaceae</taxon>
        <taxon>Leuconostoc</taxon>
    </lineage>
</organism>
<dbReference type="AlphaFoldDB" id="A0A5B8T8H6"/>
<dbReference type="SUPFAM" id="SSF53850">
    <property type="entry name" value="Periplasmic binding protein-like II"/>
    <property type="match status" value="1"/>
</dbReference>
<dbReference type="CDD" id="cd05466">
    <property type="entry name" value="PBP2_LTTR_substrate"/>
    <property type="match status" value="1"/>
</dbReference>
<gene>
    <name evidence="7" type="ORF">FGL83_08245</name>
    <name evidence="6" type="ORF">GQS40_05380</name>
</gene>
<evidence type="ECO:0000313" key="8">
    <source>
        <dbReference type="Proteomes" id="UP000321298"/>
    </source>
</evidence>
<dbReference type="InterPro" id="IPR036388">
    <property type="entry name" value="WH-like_DNA-bd_sf"/>
</dbReference>
<name>A0A5B8T8H6_LEULA</name>
<reference evidence="6 9" key="2">
    <citation type="submission" date="2019-12" db="EMBL/GenBank/DDBJ databases">
        <title>Complete genome sequence of Leuconostoc lactis strain AVN1 provides insights into metabolic potential.</title>
        <authorList>
            <person name="Besrour N."/>
            <person name="Najjari A."/>
            <person name="Fhoula I."/>
            <person name="Jaballah S."/>
            <person name="Klibi N."/>
            <person name="Ouzari H.I."/>
        </authorList>
    </citation>
    <scope>NUCLEOTIDE SEQUENCE [LARGE SCALE GENOMIC DNA]</scope>
    <source>
        <strain evidence="6 9">AVN1</strain>
    </source>
</reference>
<dbReference type="Gene3D" id="1.10.10.10">
    <property type="entry name" value="Winged helix-like DNA-binding domain superfamily/Winged helix DNA-binding domain"/>
    <property type="match status" value="1"/>
</dbReference>
<keyword evidence="8" id="KW-1185">Reference proteome</keyword>
<evidence type="ECO:0000256" key="4">
    <source>
        <dbReference type="ARBA" id="ARBA00023163"/>
    </source>
</evidence>
<dbReference type="PROSITE" id="PS50931">
    <property type="entry name" value="HTH_LYSR"/>
    <property type="match status" value="1"/>
</dbReference>
<dbReference type="InterPro" id="IPR036390">
    <property type="entry name" value="WH_DNA-bd_sf"/>
</dbReference>
<dbReference type="STRING" id="1246.BCR17_08510"/>
<dbReference type="InterPro" id="IPR000847">
    <property type="entry name" value="LysR_HTH_N"/>
</dbReference>
<dbReference type="InterPro" id="IPR005119">
    <property type="entry name" value="LysR_subst-bd"/>
</dbReference>
<dbReference type="Pfam" id="PF00126">
    <property type="entry name" value="HTH_1"/>
    <property type="match status" value="1"/>
</dbReference>
<dbReference type="GeneID" id="66532186"/>
<dbReference type="RefSeq" id="WP_051660644.1">
    <property type="nucleotide sequence ID" value="NZ_CP042387.1"/>
</dbReference>
<proteinExistence type="inferred from homology"/>
<sequence length="273" mass="30390">MLQYIQTFITVYQVRSFTKAADQLFISQPSVSSHIKHLEAALGVDLFTRGKKSEVQRTAAADLFYPQAQKILTDWQQAQKFFSTRDNATEKVALKIGASHFSALTLVPHLIPVLTQLPVQLTVEMRNSQDLIQQVAQGTVDFAFVEQPVMDLSLSVVPLMTDQLVLAGNGDTWLLREVGASARAHMDRYFAQHGLPDNTLTITSTDVMLALLRAGFGKTIISQKLIADHIPYVPLDESFQRPVNLIYRAPLDASKTSVLETITQTLTTNFETQ</sequence>
<dbReference type="Gene3D" id="3.40.190.290">
    <property type="match status" value="2"/>
</dbReference>
<keyword evidence="4" id="KW-0804">Transcription</keyword>
<dbReference type="PANTHER" id="PTHR30126:SF40">
    <property type="entry name" value="HTH-TYPE TRANSCRIPTIONAL REGULATOR GLTR"/>
    <property type="match status" value="1"/>
</dbReference>